<dbReference type="Pfam" id="PF12840">
    <property type="entry name" value="HTH_20"/>
    <property type="match status" value="1"/>
</dbReference>
<evidence type="ECO:0000313" key="2">
    <source>
        <dbReference type="EMBL" id="TXR57621.1"/>
    </source>
</evidence>
<dbReference type="CDD" id="cd00090">
    <property type="entry name" value="HTH_ARSR"/>
    <property type="match status" value="1"/>
</dbReference>
<dbReference type="GO" id="GO:0003700">
    <property type="term" value="F:DNA-binding transcription factor activity"/>
    <property type="evidence" value="ECO:0007669"/>
    <property type="project" value="InterPro"/>
</dbReference>
<proteinExistence type="predicted"/>
<gene>
    <name evidence="2" type="ORF">FMM08_05280</name>
</gene>
<dbReference type="OrthoDB" id="7945987at2"/>
<sequence>MDGAAPDYDLDDTLELTTAEQVAAIGNLARFRILETLSVRAATVSQLATEHDLLKGSASHHLKVLSAAGLVRVVRTAKVRGGTERYWGRVARTFDVAPSNPAHGRRGLLLRTVAEDLDAAPPEAEQQLLVTRLRLDPAAYQRLSEQIAALVAAAEADQTPDADVANLTVALYRTSAAARRHQDDDGGRS</sequence>
<reference evidence="2 3" key="1">
    <citation type="submission" date="2019-07" db="EMBL/GenBank/DDBJ databases">
        <title>Quadrisphaera sp. strain DD2A genome sequencing and assembly.</title>
        <authorList>
            <person name="Kim I."/>
        </authorList>
    </citation>
    <scope>NUCLEOTIDE SEQUENCE [LARGE SCALE GENOMIC DNA]</scope>
    <source>
        <strain evidence="2 3">DD2A</strain>
    </source>
</reference>
<dbReference type="Gene3D" id="1.10.10.10">
    <property type="entry name" value="Winged helix-like DNA-binding domain superfamily/Winged helix DNA-binding domain"/>
    <property type="match status" value="1"/>
</dbReference>
<dbReference type="InterPro" id="IPR036388">
    <property type="entry name" value="WH-like_DNA-bd_sf"/>
</dbReference>
<dbReference type="Proteomes" id="UP000321234">
    <property type="component" value="Unassembled WGS sequence"/>
</dbReference>
<dbReference type="InterPro" id="IPR036390">
    <property type="entry name" value="WH_DNA-bd_sf"/>
</dbReference>
<comment type="caution">
    <text evidence="2">The sequence shown here is derived from an EMBL/GenBank/DDBJ whole genome shotgun (WGS) entry which is preliminary data.</text>
</comment>
<keyword evidence="3" id="KW-1185">Reference proteome</keyword>
<dbReference type="SMART" id="SM00418">
    <property type="entry name" value="HTH_ARSR"/>
    <property type="match status" value="1"/>
</dbReference>
<dbReference type="InterPro" id="IPR011991">
    <property type="entry name" value="ArsR-like_HTH"/>
</dbReference>
<dbReference type="InterPro" id="IPR001845">
    <property type="entry name" value="HTH_ArsR_DNA-bd_dom"/>
</dbReference>
<evidence type="ECO:0000259" key="1">
    <source>
        <dbReference type="PROSITE" id="PS50987"/>
    </source>
</evidence>
<dbReference type="SUPFAM" id="SSF46785">
    <property type="entry name" value="Winged helix' DNA-binding domain"/>
    <property type="match status" value="1"/>
</dbReference>
<organism evidence="2 3">
    <name type="scientific">Quadrisphaera setariae</name>
    <dbReference type="NCBI Taxonomy" id="2593304"/>
    <lineage>
        <taxon>Bacteria</taxon>
        <taxon>Bacillati</taxon>
        <taxon>Actinomycetota</taxon>
        <taxon>Actinomycetes</taxon>
        <taxon>Kineosporiales</taxon>
        <taxon>Kineosporiaceae</taxon>
        <taxon>Quadrisphaera</taxon>
    </lineage>
</organism>
<feature type="domain" description="HTH arsR-type" evidence="1">
    <location>
        <begin position="10"/>
        <end position="105"/>
    </location>
</feature>
<dbReference type="EMBL" id="VKAC01000002">
    <property type="protein sequence ID" value="TXR57621.1"/>
    <property type="molecule type" value="Genomic_DNA"/>
</dbReference>
<protein>
    <submittedName>
        <fullName evidence="2">Winged helix-turn-helix transcriptional regulator</fullName>
    </submittedName>
</protein>
<dbReference type="RefSeq" id="WP_147925260.1">
    <property type="nucleotide sequence ID" value="NZ_VKAC01000002.1"/>
</dbReference>
<accession>A0A5C8ZKF6</accession>
<evidence type="ECO:0000313" key="3">
    <source>
        <dbReference type="Proteomes" id="UP000321234"/>
    </source>
</evidence>
<dbReference type="AlphaFoldDB" id="A0A5C8ZKF6"/>
<dbReference type="PROSITE" id="PS50987">
    <property type="entry name" value="HTH_ARSR_2"/>
    <property type="match status" value="1"/>
</dbReference>
<name>A0A5C8ZKF6_9ACTN</name>